<dbReference type="AlphaFoldDB" id="A0AAD3NQE5"/>
<name>A0AAD3NQE5_CRYJA</name>
<keyword evidence="2" id="KW-1185">Reference proteome</keyword>
<feature type="non-terminal residue" evidence="1">
    <location>
        <position position="130"/>
    </location>
</feature>
<proteinExistence type="predicted"/>
<dbReference type="Proteomes" id="UP001234787">
    <property type="component" value="Unassembled WGS sequence"/>
</dbReference>
<gene>
    <name evidence="1" type="ORF">SUGI_1260300</name>
</gene>
<comment type="caution">
    <text evidence="1">The sequence shown here is derived from an EMBL/GenBank/DDBJ whole genome shotgun (WGS) entry which is preliminary data.</text>
</comment>
<protein>
    <submittedName>
        <fullName evidence="1">Uncharacterized protein</fullName>
    </submittedName>
</protein>
<accession>A0AAD3NQE5</accession>
<sequence>PSILVLERGDSPYGISDVEDFRGSPTTNPKVSPGFVSEDGVQLVERLNAFEQYNHSTWNSATKDGLLEAGLLPYNGHTLNHLVGTKISGSIFYENGKRHTAVDLLQYKNPENILVPLNATASKILFTLGS</sequence>
<evidence type="ECO:0000313" key="1">
    <source>
        <dbReference type="EMBL" id="GLJ56760.1"/>
    </source>
</evidence>
<dbReference type="Gene3D" id="3.30.410.40">
    <property type="match status" value="1"/>
</dbReference>
<dbReference type="PANTHER" id="PTHR45968">
    <property type="entry name" value="OSJNBA0019K04.7 PROTEIN"/>
    <property type="match status" value="1"/>
</dbReference>
<feature type="non-terminal residue" evidence="1">
    <location>
        <position position="1"/>
    </location>
</feature>
<dbReference type="EMBL" id="BSEH01000044">
    <property type="protein sequence ID" value="GLJ56760.1"/>
    <property type="molecule type" value="Genomic_DNA"/>
</dbReference>
<dbReference type="PANTHER" id="PTHR45968:SF3">
    <property type="entry name" value="OS04G0573100 PROTEIN"/>
    <property type="match status" value="1"/>
</dbReference>
<reference evidence="1" key="1">
    <citation type="submission" date="2022-12" db="EMBL/GenBank/DDBJ databases">
        <title>Chromosome-Level Genome Assembly of Japanese Cedar (Cryptomeriajaponica D. Don).</title>
        <authorList>
            <person name="Fujino T."/>
            <person name="Yamaguchi K."/>
            <person name="Yokoyama T."/>
            <person name="Hamanaka T."/>
            <person name="Harazono Y."/>
            <person name="Kamada H."/>
            <person name="Kobayashi W."/>
            <person name="Ujino-Ihara T."/>
            <person name="Uchiyama K."/>
            <person name="Matsumoto A."/>
            <person name="Izuno A."/>
            <person name="Tsumura Y."/>
            <person name="Toyoda A."/>
            <person name="Shigenobu S."/>
            <person name="Moriguchi Y."/>
            <person name="Ueno S."/>
            <person name="Kasahara M."/>
        </authorList>
    </citation>
    <scope>NUCLEOTIDE SEQUENCE</scope>
</reference>
<organism evidence="1 2">
    <name type="scientific">Cryptomeria japonica</name>
    <name type="common">Japanese cedar</name>
    <name type="synonym">Cupressus japonica</name>
    <dbReference type="NCBI Taxonomy" id="3369"/>
    <lineage>
        <taxon>Eukaryota</taxon>
        <taxon>Viridiplantae</taxon>
        <taxon>Streptophyta</taxon>
        <taxon>Embryophyta</taxon>
        <taxon>Tracheophyta</taxon>
        <taxon>Spermatophyta</taxon>
        <taxon>Pinopsida</taxon>
        <taxon>Pinidae</taxon>
        <taxon>Conifers II</taxon>
        <taxon>Cupressales</taxon>
        <taxon>Cupressaceae</taxon>
        <taxon>Cryptomeria</taxon>
    </lineage>
</organism>
<evidence type="ECO:0000313" key="2">
    <source>
        <dbReference type="Proteomes" id="UP001234787"/>
    </source>
</evidence>
<dbReference type="InterPro" id="IPR051871">
    <property type="entry name" value="GMC_Oxidoreductase-Related"/>
</dbReference>